<feature type="transmembrane region" description="Helical" evidence="1">
    <location>
        <begin position="205"/>
        <end position="225"/>
    </location>
</feature>
<evidence type="ECO:0000313" key="3">
    <source>
        <dbReference type="EMBL" id="MCG5075957.1"/>
    </source>
</evidence>
<dbReference type="NCBIfam" id="TIGR03349">
    <property type="entry name" value="IV_VI_DotU"/>
    <property type="match status" value="1"/>
</dbReference>
<keyword evidence="1" id="KW-0812">Transmembrane</keyword>
<reference evidence="3" key="1">
    <citation type="submission" date="2022-01" db="EMBL/GenBank/DDBJ databases">
        <title>Genome sequence and assembly of Parabukholderia sp. RG36.</title>
        <authorList>
            <person name="Chhetri G."/>
        </authorList>
    </citation>
    <scope>NUCLEOTIDE SEQUENCE</scope>
    <source>
        <strain evidence="3">RG36</strain>
    </source>
</reference>
<dbReference type="InterPro" id="IPR017732">
    <property type="entry name" value="T4/T6SS_DotU"/>
</dbReference>
<dbReference type="AlphaFoldDB" id="A0A9X1RTV7"/>
<dbReference type="Gene3D" id="1.25.40.590">
    <property type="entry name" value="Type IV / VI secretion system, DotU"/>
    <property type="match status" value="1"/>
</dbReference>
<keyword evidence="1" id="KW-0472">Membrane</keyword>
<comment type="caution">
    <text evidence="3">The sequence shown here is derived from an EMBL/GenBank/DDBJ whole genome shotgun (WGS) entry which is preliminary data.</text>
</comment>
<dbReference type="EMBL" id="JAKLJA010000020">
    <property type="protein sequence ID" value="MCG5075957.1"/>
    <property type="molecule type" value="Genomic_DNA"/>
</dbReference>
<name>A0A9X1RTV7_9BURK</name>
<evidence type="ECO:0000256" key="1">
    <source>
        <dbReference type="SAM" id="Phobius"/>
    </source>
</evidence>
<gene>
    <name evidence="3" type="ORF">L5014_21710</name>
</gene>
<keyword evidence="1" id="KW-1133">Transmembrane helix</keyword>
<organism evidence="3 4">
    <name type="scientific">Paraburkholderia tagetis</name>
    <dbReference type="NCBI Taxonomy" id="2913261"/>
    <lineage>
        <taxon>Bacteria</taxon>
        <taxon>Pseudomonadati</taxon>
        <taxon>Pseudomonadota</taxon>
        <taxon>Betaproteobacteria</taxon>
        <taxon>Burkholderiales</taxon>
        <taxon>Burkholderiaceae</taxon>
        <taxon>Paraburkholderia</taxon>
    </lineage>
</organism>
<protein>
    <submittedName>
        <fullName evidence="3">DotU family type IV/VI secretion system protein</fullName>
    </submittedName>
</protein>
<feature type="domain" description="Type IV / VI secretion system DotU" evidence="2">
    <location>
        <begin position="29"/>
        <end position="225"/>
    </location>
</feature>
<evidence type="ECO:0000259" key="2">
    <source>
        <dbReference type="Pfam" id="PF09850"/>
    </source>
</evidence>
<evidence type="ECO:0000313" key="4">
    <source>
        <dbReference type="Proteomes" id="UP001139308"/>
    </source>
</evidence>
<dbReference type="PANTHER" id="PTHR38033">
    <property type="entry name" value="MEMBRANE PROTEIN-RELATED"/>
    <property type="match status" value="1"/>
</dbReference>
<dbReference type="InterPro" id="IPR038522">
    <property type="entry name" value="T4/T6SS_DotU_sf"/>
</dbReference>
<dbReference type="PANTHER" id="PTHR38033:SF1">
    <property type="entry name" value="DOTU FAMILY TYPE IV_VI SECRETION SYSTEM PROTEIN"/>
    <property type="match status" value="1"/>
</dbReference>
<keyword evidence="4" id="KW-1185">Reference proteome</keyword>
<dbReference type="Pfam" id="PF09850">
    <property type="entry name" value="DotU"/>
    <property type="match status" value="1"/>
</dbReference>
<dbReference type="RefSeq" id="WP_238465801.1">
    <property type="nucleotide sequence ID" value="NZ_JAKLJA010000020.1"/>
</dbReference>
<sequence>MISLTLSRREPALLPGAPAKEAHPSGAGMRDLLRDAALYVTSLAPGGKPKSIGEMQKQCRELVRNFADALHRRRYPDDVCKDAEMALCGLLDEIALRYFKDETRSAWELHPLQVEHFGIHDAGERVFDRLEQRLREPITHVDLLECYSAVLGMGFTGRYAREDEAKLDALVSALHAKIARLRPAAAQPFTSDHTARRAPDWLHRLSPWASAGLLAIVAILVWLVWHGALDMQLAQLLSGKPRP</sequence>
<dbReference type="Proteomes" id="UP001139308">
    <property type="component" value="Unassembled WGS sequence"/>
</dbReference>
<proteinExistence type="predicted"/>
<accession>A0A9X1RTV7</accession>